<dbReference type="EMBL" id="CP018092">
    <property type="protein sequence ID" value="ATS17636.1"/>
    <property type="molecule type" value="Genomic_DNA"/>
</dbReference>
<comment type="similarity">
    <text evidence="2 10">Belongs to the MscL family.</text>
</comment>
<sequence>MGVHEEVLMARSSRRKAQQFWQDFWAFALKGNVIDLAIAVMIGGAFGRVISSLVQDVLMPLLNPIIPGGNWREITVGSGIKIGSFLGNVLDFVIIALSLFVILRCLLPVLPKRPPSSEQRQCPYCLEQVPLAATRCRACTAELPPL</sequence>
<gene>
    <name evidence="10" type="primary">mscL</name>
    <name evidence="11" type="ORF">BRW62_01515</name>
</gene>
<dbReference type="PRINTS" id="PR01264">
    <property type="entry name" value="MECHCHANNEL"/>
</dbReference>
<evidence type="ECO:0000256" key="2">
    <source>
        <dbReference type="ARBA" id="ARBA00007254"/>
    </source>
</evidence>
<dbReference type="Pfam" id="PF01741">
    <property type="entry name" value="MscL"/>
    <property type="match status" value="1"/>
</dbReference>
<dbReference type="NCBIfam" id="TIGR00220">
    <property type="entry name" value="mscL"/>
    <property type="match status" value="1"/>
</dbReference>
<evidence type="ECO:0000256" key="4">
    <source>
        <dbReference type="ARBA" id="ARBA00022475"/>
    </source>
</evidence>
<comment type="subunit">
    <text evidence="10">Homopentamer.</text>
</comment>
<keyword evidence="3 10" id="KW-0813">Transport</keyword>
<dbReference type="Gene3D" id="1.10.1200.120">
    <property type="entry name" value="Large-conductance mechanosensitive channel, MscL, domain 1"/>
    <property type="match status" value="1"/>
</dbReference>
<dbReference type="KEGG" id="slw:BRW62_01515"/>
<accession>A0A2D2PZF4</accession>
<reference evidence="12" key="2">
    <citation type="journal article" date="2022" name="Front. Microbiol.">
        <title>Comparative Genomic Analysis Revealed Distinct Molecular Components and Organization of CO2-Concentrating Mechanism in Thermophilic Cyanobacteria.</title>
        <authorList>
            <person name="Tang J."/>
            <person name="Zhou H."/>
            <person name="Yao D."/>
            <person name="Riaz S."/>
            <person name="You D."/>
            <person name="Klepacz-Smolka A."/>
            <person name="Daroch M."/>
        </authorList>
    </citation>
    <scope>NUCLEOTIDE SEQUENCE [LARGE SCALE GENOMIC DNA]</scope>
    <source>
        <strain evidence="12">PCC 6715</strain>
    </source>
</reference>
<dbReference type="HAMAP" id="MF_00115">
    <property type="entry name" value="MscL"/>
    <property type="match status" value="1"/>
</dbReference>
<dbReference type="PANTHER" id="PTHR30266:SF2">
    <property type="entry name" value="LARGE-CONDUCTANCE MECHANOSENSITIVE CHANNEL"/>
    <property type="match status" value="1"/>
</dbReference>
<dbReference type="InterPro" id="IPR001185">
    <property type="entry name" value="MS_channel"/>
</dbReference>
<evidence type="ECO:0000313" key="12">
    <source>
        <dbReference type="Proteomes" id="UP000231057"/>
    </source>
</evidence>
<name>A0A2D2PZF4_PARLV</name>
<keyword evidence="4 10" id="KW-1003">Cell membrane</keyword>
<evidence type="ECO:0000313" key="11">
    <source>
        <dbReference type="EMBL" id="ATS17636.1"/>
    </source>
</evidence>
<dbReference type="AlphaFoldDB" id="A0A2D2PZF4"/>
<keyword evidence="7 10" id="KW-0406">Ion transport</keyword>
<dbReference type="GO" id="GO:0008381">
    <property type="term" value="F:mechanosensitive monoatomic ion channel activity"/>
    <property type="evidence" value="ECO:0007669"/>
    <property type="project" value="UniProtKB-UniRule"/>
</dbReference>
<keyword evidence="6 10" id="KW-1133">Transmembrane helix</keyword>
<reference evidence="11 12" key="1">
    <citation type="submission" date="2016-11" db="EMBL/GenBank/DDBJ databases">
        <title>Complete genome sequence of thermophilic cyanobacteria strain Synechococcus sp. PCC6715.</title>
        <authorList>
            <person name="Tang J."/>
            <person name="Daroch M."/>
            <person name="Liang Y."/>
            <person name="Jiang D."/>
            <person name="Shah M."/>
        </authorList>
    </citation>
    <scope>NUCLEOTIDE SEQUENCE [LARGE SCALE GENOMIC DNA]</scope>
    <source>
        <strain evidence="11 12">PCC 6715</strain>
    </source>
</reference>
<keyword evidence="12" id="KW-1185">Reference proteome</keyword>
<organism evidence="11 12">
    <name type="scientific">Parathermosynechococcus lividus PCC 6715</name>
    <dbReference type="NCBI Taxonomy" id="1917166"/>
    <lineage>
        <taxon>Bacteria</taxon>
        <taxon>Bacillati</taxon>
        <taxon>Cyanobacteriota</taxon>
        <taxon>Cyanophyceae</taxon>
        <taxon>Acaryochloridales</taxon>
        <taxon>Thermosynechococcaceae</taxon>
        <taxon>Parathermosynechococcus</taxon>
    </lineage>
</organism>
<evidence type="ECO:0000256" key="6">
    <source>
        <dbReference type="ARBA" id="ARBA00022989"/>
    </source>
</evidence>
<dbReference type="SUPFAM" id="SSF81330">
    <property type="entry name" value="Gated mechanosensitive channel"/>
    <property type="match status" value="1"/>
</dbReference>
<dbReference type="PROSITE" id="PS01327">
    <property type="entry name" value="MSCL"/>
    <property type="match status" value="1"/>
</dbReference>
<dbReference type="InterPro" id="IPR037673">
    <property type="entry name" value="MSC/AndL"/>
</dbReference>
<keyword evidence="5 10" id="KW-0812">Transmembrane</keyword>
<evidence type="ECO:0000256" key="10">
    <source>
        <dbReference type="HAMAP-Rule" id="MF_00115"/>
    </source>
</evidence>
<dbReference type="PANTHER" id="PTHR30266">
    <property type="entry name" value="MECHANOSENSITIVE CHANNEL MSCL"/>
    <property type="match status" value="1"/>
</dbReference>
<keyword evidence="9 10" id="KW-0407">Ion channel</keyword>
<evidence type="ECO:0000256" key="3">
    <source>
        <dbReference type="ARBA" id="ARBA00022448"/>
    </source>
</evidence>
<dbReference type="GO" id="GO:0005886">
    <property type="term" value="C:plasma membrane"/>
    <property type="evidence" value="ECO:0007669"/>
    <property type="project" value="UniProtKB-SubCell"/>
</dbReference>
<protein>
    <recommendedName>
        <fullName evidence="10">Large-conductance mechanosensitive channel</fullName>
    </recommendedName>
</protein>
<feature type="transmembrane region" description="Helical" evidence="10">
    <location>
        <begin position="24"/>
        <end position="50"/>
    </location>
</feature>
<evidence type="ECO:0000256" key="9">
    <source>
        <dbReference type="ARBA" id="ARBA00023303"/>
    </source>
</evidence>
<evidence type="ECO:0000256" key="8">
    <source>
        <dbReference type="ARBA" id="ARBA00023136"/>
    </source>
</evidence>
<keyword evidence="8 10" id="KW-0472">Membrane</keyword>
<dbReference type="Proteomes" id="UP000231057">
    <property type="component" value="Chromosome"/>
</dbReference>
<feature type="transmembrane region" description="Helical" evidence="10">
    <location>
        <begin position="92"/>
        <end position="110"/>
    </location>
</feature>
<dbReference type="InterPro" id="IPR019823">
    <property type="entry name" value="Mechanosensitive_channel_CS"/>
</dbReference>
<dbReference type="InterPro" id="IPR036019">
    <property type="entry name" value="MscL_channel"/>
</dbReference>
<dbReference type="RefSeq" id="WP_198406092.1">
    <property type="nucleotide sequence ID" value="NZ_CP018092.1"/>
</dbReference>
<comment type="subcellular location">
    <subcellularLocation>
        <location evidence="1 10">Cell membrane</location>
        <topology evidence="1 10">Multi-pass membrane protein</topology>
    </subcellularLocation>
</comment>
<evidence type="ECO:0000256" key="7">
    <source>
        <dbReference type="ARBA" id="ARBA00023065"/>
    </source>
</evidence>
<evidence type="ECO:0000256" key="1">
    <source>
        <dbReference type="ARBA" id="ARBA00004651"/>
    </source>
</evidence>
<comment type="function">
    <text evidence="10">Channel that opens in response to stretch forces in the membrane lipid bilayer. May participate in the regulation of osmotic pressure changes within the cell.</text>
</comment>
<evidence type="ECO:0000256" key="5">
    <source>
        <dbReference type="ARBA" id="ARBA00022692"/>
    </source>
</evidence>
<proteinExistence type="inferred from homology"/>